<keyword evidence="2" id="KW-1185">Reference proteome</keyword>
<evidence type="ECO:0000313" key="1">
    <source>
        <dbReference type="EMBL" id="KAF2475969.1"/>
    </source>
</evidence>
<protein>
    <submittedName>
        <fullName evidence="1">Neuraminidase</fullName>
    </submittedName>
</protein>
<reference evidence="1" key="1">
    <citation type="journal article" date="2020" name="Stud. Mycol.">
        <title>101 Dothideomycetes genomes: a test case for predicting lifestyles and emergence of pathogens.</title>
        <authorList>
            <person name="Haridas S."/>
            <person name="Albert R."/>
            <person name="Binder M."/>
            <person name="Bloem J."/>
            <person name="Labutti K."/>
            <person name="Salamov A."/>
            <person name="Andreopoulos B."/>
            <person name="Baker S."/>
            <person name="Barry K."/>
            <person name="Bills G."/>
            <person name="Bluhm B."/>
            <person name="Cannon C."/>
            <person name="Castanera R."/>
            <person name="Culley D."/>
            <person name="Daum C."/>
            <person name="Ezra D."/>
            <person name="Gonzalez J."/>
            <person name="Henrissat B."/>
            <person name="Kuo A."/>
            <person name="Liang C."/>
            <person name="Lipzen A."/>
            <person name="Lutzoni F."/>
            <person name="Magnuson J."/>
            <person name="Mondo S."/>
            <person name="Nolan M."/>
            <person name="Ohm R."/>
            <person name="Pangilinan J."/>
            <person name="Park H.-J."/>
            <person name="Ramirez L."/>
            <person name="Alfaro M."/>
            <person name="Sun H."/>
            <person name="Tritt A."/>
            <person name="Yoshinaga Y."/>
            <person name="Zwiers L.-H."/>
            <person name="Turgeon B."/>
            <person name="Goodwin S."/>
            <person name="Spatafora J."/>
            <person name="Crous P."/>
            <person name="Grigoriev I."/>
        </authorList>
    </citation>
    <scope>NUCLEOTIDE SEQUENCE</scope>
    <source>
        <strain evidence="1">ATCC 200398</strain>
    </source>
</reference>
<gene>
    <name evidence="1" type="ORF">BDR25DRAFT_379606</name>
</gene>
<dbReference type="Proteomes" id="UP000799755">
    <property type="component" value="Unassembled WGS sequence"/>
</dbReference>
<accession>A0ACB6R9G5</accession>
<organism evidence="1 2">
    <name type="scientific">Lindgomyces ingoldianus</name>
    <dbReference type="NCBI Taxonomy" id="673940"/>
    <lineage>
        <taxon>Eukaryota</taxon>
        <taxon>Fungi</taxon>
        <taxon>Dikarya</taxon>
        <taxon>Ascomycota</taxon>
        <taxon>Pezizomycotina</taxon>
        <taxon>Dothideomycetes</taxon>
        <taxon>Pleosporomycetidae</taxon>
        <taxon>Pleosporales</taxon>
        <taxon>Lindgomycetaceae</taxon>
        <taxon>Lindgomyces</taxon>
    </lineage>
</organism>
<name>A0ACB6R9G5_9PLEO</name>
<evidence type="ECO:0000313" key="2">
    <source>
        <dbReference type="Proteomes" id="UP000799755"/>
    </source>
</evidence>
<proteinExistence type="predicted"/>
<comment type="caution">
    <text evidence="1">The sequence shown here is derived from an EMBL/GenBank/DDBJ whole genome shotgun (WGS) entry which is preliminary data.</text>
</comment>
<dbReference type="EMBL" id="MU003495">
    <property type="protein sequence ID" value="KAF2475969.1"/>
    <property type="molecule type" value="Genomic_DNA"/>
</dbReference>
<sequence>MTNFNTDLTTHSESPYFASNFLPASTVQVHASNLLQFPNGDLLCAWFGGSQEGLSDICIYLSRMSKGSRTWTHPLQISNDPDRSEQNPVLFLNPQTRDLWILYTAQPAGNQDKAVVRYRVSKDEGQSWGDARLLFEDEGLFIRQPMVVLGDGTWVLPAWYCRSPKGYRWVGNDDVSVIKYTHDCGKTWLEKEVPESLGCVHMSVKALAGEGGFVAFFRSRWADNIYTSSSPDCLSWSPPKRTSLPNPNSGICCDVLSSGHFILVYNDSSYQSGQAKREGLYDDITPTDDTRANQPTVDGIGKKEAIWGVPRKALTVAVSRGAGGGGGWGVKKVLQEGEGECLTNDSKGERNKELSYPSIWVERGDGGRDVVNVAFTFWRQRIRFCRFEVEWVES</sequence>